<sequence length="51" mass="5671">MVLGWQRQTGWNVLRALGTDFDGSFHPELMPLRESQLCKVLAAEADVPDDG</sequence>
<gene>
    <name evidence="1" type="ORF">GP2143_12089</name>
</gene>
<comment type="caution">
    <text evidence="1">The sequence shown here is derived from an EMBL/GenBank/DDBJ whole genome shotgun (WGS) entry which is preliminary data.</text>
</comment>
<evidence type="ECO:0000313" key="1">
    <source>
        <dbReference type="EMBL" id="EAW29832.1"/>
    </source>
</evidence>
<dbReference type="Proteomes" id="UP000004931">
    <property type="component" value="Unassembled WGS sequence"/>
</dbReference>
<proteinExistence type="predicted"/>
<protein>
    <submittedName>
        <fullName evidence="1">Uncharacterized protein</fullName>
    </submittedName>
</protein>
<reference evidence="1 2" key="1">
    <citation type="journal article" date="2010" name="J. Bacteriol.">
        <title>Genome sequence of the oligotrophic marine Gammaproteobacterium HTCC2143, isolated from the Oregon Coast.</title>
        <authorList>
            <person name="Oh H.M."/>
            <person name="Kang I."/>
            <person name="Ferriera S."/>
            <person name="Giovannoni S.J."/>
            <person name="Cho J.C."/>
        </authorList>
    </citation>
    <scope>NUCLEOTIDE SEQUENCE [LARGE SCALE GENOMIC DNA]</scope>
    <source>
        <strain evidence="1 2">HTCC2143</strain>
    </source>
</reference>
<dbReference type="EMBL" id="AAVT01000014">
    <property type="protein sequence ID" value="EAW29832.1"/>
    <property type="molecule type" value="Genomic_DNA"/>
</dbReference>
<name>A0YH64_9GAMM</name>
<dbReference type="AlphaFoldDB" id="A0YH64"/>
<evidence type="ECO:0000313" key="2">
    <source>
        <dbReference type="Proteomes" id="UP000004931"/>
    </source>
</evidence>
<accession>A0YH64</accession>
<organism evidence="1 2">
    <name type="scientific">marine gamma proteobacterium HTCC2143</name>
    <dbReference type="NCBI Taxonomy" id="247633"/>
    <lineage>
        <taxon>Bacteria</taxon>
        <taxon>Pseudomonadati</taxon>
        <taxon>Pseudomonadota</taxon>
        <taxon>Gammaproteobacteria</taxon>
        <taxon>Cellvibrionales</taxon>
        <taxon>Spongiibacteraceae</taxon>
        <taxon>BD1-7 clade</taxon>
    </lineage>
</organism>
<keyword evidence="2" id="KW-1185">Reference proteome</keyword>